<evidence type="ECO:0000313" key="3">
    <source>
        <dbReference type="RefSeq" id="XP_009767627.1"/>
    </source>
</evidence>
<name>A0A1U7VHS2_NICSY</name>
<accession>A0A1U7VHS2</accession>
<sequence>VDVAEDQHNKLKTHHQDCATQLISKAYEVEYIVDACARKEVPDWCLEHWLLNIIQEITVIRANVVEIPENKVHDSIGASTTVHMSTQLTRNRSMNAKFVGFEDVDEELRRRLIKEPKDLDVISIIGIPGLDKTTLAYKLYSDESVVSHFDIRAQC</sequence>
<organism evidence="2 3">
    <name type="scientific">Nicotiana sylvestris</name>
    <name type="common">Wood tobacco</name>
    <name type="synonym">South American tobacco</name>
    <dbReference type="NCBI Taxonomy" id="4096"/>
    <lineage>
        <taxon>Eukaryota</taxon>
        <taxon>Viridiplantae</taxon>
        <taxon>Streptophyta</taxon>
        <taxon>Embryophyta</taxon>
        <taxon>Tracheophyta</taxon>
        <taxon>Spermatophyta</taxon>
        <taxon>Magnoliopsida</taxon>
        <taxon>eudicotyledons</taxon>
        <taxon>Gunneridae</taxon>
        <taxon>Pentapetalae</taxon>
        <taxon>asterids</taxon>
        <taxon>lamiids</taxon>
        <taxon>Solanales</taxon>
        <taxon>Solanaceae</taxon>
        <taxon>Nicotianoideae</taxon>
        <taxon>Nicotianeae</taxon>
        <taxon>Nicotiana</taxon>
    </lineage>
</organism>
<keyword evidence="2" id="KW-1185">Reference proteome</keyword>
<feature type="non-terminal residue" evidence="3">
    <location>
        <position position="1"/>
    </location>
</feature>
<feature type="domain" description="NB-ARC" evidence="1">
    <location>
        <begin position="104"/>
        <end position="155"/>
    </location>
</feature>
<reference evidence="3" key="2">
    <citation type="submission" date="2025-08" db="UniProtKB">
        <authorList>
            <consortium name="RefSeq"/>
        </authorList>
    </citation>
    <scope>IDENTIFICATION</scope>
    <source>
        <tissue evidence="3">Leaf</tissue>
    </source>
</reference>
<dbReference type="AlphaFoldDB" id="A0A1U7VHS2"/>
<dbReference type="GO" id="GO:0043531">
    <property type="term" value="F:ADP binding"/>
    <property type="evidence" value="ECO:0007669"/>
    <property type="project" value="InterPro"/>
</dbReference>
<dbReference type="RefSeq" id="XP_009767627.1">
    <property type="nucleotide sequence ID" value="XM_009769325.1"/>
</dbReference>
<dbReference type="InterPro" id="IPR002182">
    <property type="entry name" value="NB-ARC"/>
</dbReference>
<dbReference type="PANTHER" id="PTHR19338">
    <property type="entry name" value="TRANSLOCASE OF INNER MITOCHONDRIAL MEMBRANE 13 HOMOLOG"/>
    <property type="match status" value="1"/>
</dbReference>
<dbReference type="Pfam" id="PF00931">
    <property type="entry name" value="NB-ARC"/>
    <property type="match status" value="1"/>
</dbReference>
<dbReference type="Proteomes" id="UP000189701">
    <property type="component" value="Unplaced"/>
</dbReference>
<dbReference type="PANTHER" id="PTHR19338:SF73">
    <property type="entry name" value="DISEASE RESISTANCE PROTEIN RGA2-LIKE"/>
    <property type="match status" value="1"/>
</dbReference>
<gene>
    <name evidence="3" type="primary">LOC104218755</name>
</gene>
<dbReference type="InterPro" id="IPR027417">
    <property type="entry name" value="P-loop_NTPase"/>
</dbReference>
<evidence type="ECO:0000313" key="2">
    <source>
        <dbReference type="Proteomes" id="UP000189701"/>
    </source>
</evidence>
<evidence type="ECO:0000259" key="1">
    <source>
        <dbReference type="Pfam" id="PF00931"/>
    </source>
</evidence>
<reference evidence="2" key="1">
    <citation type="journal article" date="2013" name="Genome Biol.">
        <title>Reference genomes and transcriptomes of Nicotiana sylvestris and Nicotiana tomentosiformis.</title>
        <authorList>
            <person name="Sierro N."/>
            <person name="Battey J.N."/>
            <person name="Ouadi S."/>
            <person name="Bovet L."/>
            <person name="Goepfert S."/>
            <person name="Bakaher N."/>
            <person name="Peitsch M.C."/>
            <person name="Ivanov N.V."/>
        </authorList>
    </citation>
    <scope>NUCLEOTIDE SEQUENCE [LARGE SCALE GENOMIC DNA]</scope>
</reference>
<dbReference type="Gene3D" id="3.40.50.300">
    <property type="entry name" value="P-loop containing nucleotide triphosphate hydrolases"/>
    <property type="match status" value="1"/>
</dbReference>
<dbReference type="SUPFAM" id="SSF52540">
    <property type="entry name" value="P-loop containing nucleoside triphosphate hydrolases"/>
    <property type="match status" value="1"/>
</dbReference>
<proteinExistence type="predicted"/>
<protein>
    <submittedName>
        <fullName evidence="3">Late blight resistance protein homolog R1B-17</fullName>
    </submittedName>
</protein>